<dbReference type="Proteomes" id="UP000003505">
    <property type="component" value="Unassembled WGS sequence"/>
</dbReference>
<dbReference type="HOGENOM" id="CLU_796678_0_0_9"/>
<dbReference type="EMBL" id="CP002637">
    <property type="protein sequence ID" value="AEC01072.1"/>
    <property type="molecule type" value="Genomic_DNA"/>
</dbReference>
<evidence type="ECO:0008006" key="7">
    <source>
        <dbReference type="Google" id="ProtNLM"/>
    </source>
</evidence>
<sequence length="332" mass="37006">MFMIPERIRPKPLNNRGAEGDKEKEREFGANIIGVGDNGREAVHCLLREGFKGIRWLGLHRNPQNRYPIGVDVIATYGSWAGIENVVLPFGGGMPKSVLQFYRYRKRFFQTGKPSFVLADFAESVGRDAAPVAAADSYAIAVVAIPFIEKIIAPNALDFIEAKLYWRFQSLCQHTSVVIAMDDDVPSRIGEARNKAMAKRQSDFVGDLLHSIQGGANAALHWQEVEKFFSEPRRWGRCNLWRAWSSVARDVRSAMADVRRVLSCGGALEEAKRVFLMITGKDGEFSLMEVQDVVDALTAALDEEAEVMLHVNCEKEFADGVRVNMAVRLDAG</sequence>
<dbReference type="Gene3D" id="3.40.50.1440">
    <property type="entry name" value="Tubulin/FtsZ, GTPase domain"/>
    <property type="match status" value="1"/>
</dbReference>
<dbReference type="InterPro" id="IPR008280">
    <property type="entry name" value="Tub_FtsZ_C"/>
</dbReference>
<evidence type="ECO:0000313" key="6">
    <source>
        <dbReference type="Proteomes" id="UP000011124"/>
    </source>
</evidence>
<evidence type="ECO:0000256" key="1">
    <source>
        <dbReference type="ARBA" id="ARBA00022741"/>
    </source>
</evidence>
<dbReference type="GO" id="GO:0005525">
    <property type="term" value="F:GTP binding"/>
    <property type="evidence" value="ECO:0007669"/>
    <property type="project" value="UniProtKB-KW"/>
</dbReference>
<dbReference type="RefSeq" id="WP_006193229.1">
    <property type="nucleotide sequence ID" value="NZ_GG698597.1"/>
</dbReference>
<proteinExistence type="predicted"/>
<organism evidence="4 5">
    <name type="scientific">Selenomonas sputigena (strain ATCC 35185 / DSM 20758 / CCUG 44933 / VPI D19B-28)</name>
    <dbReference type="NCBI Taxonomy" id="546271"/>
    <lineage>
        <taxon>Bacteria</taxon>
        <taxon>Bacillati</taxon>
        <taxon>Bacillota</taxon>
        <taxon>Negativicutes</taxon>
        <taxon>Selenomonadales</taxon>
        <taxon>Selenomonadaceae</taxon>
        <taxon>Selenomonas</taxon>
    </lineage>
</organism>
<reference evidence="4 5" key="1">
    <citation type="submission" date="2009-09" db="EMBL/GenBank/DDBJ databases">
        <authorList>
            <person name="Weinstock G."/>
            <person name="Sodergren E."/>
            <person name="Clifton S."/>
            <person name="Fulton L."/>
            <person name="Fulton B."/>
            <person name="Courtney L."/>
            <person name="Fronick C."/>
            <person name="Harrison M."/>
            <person name="Strong C."/>
            <person name="Farmer C."/>
            <person name="Delahaunty K."/>
            <person name="Markovic C."/>
            <person name="Hall O."/>
            <person name="Minx P."/>
            <person name="Tomlinson C."/>
            <person name="Mitreva M."/>
            <person name="Nelson J."/>
            <person name="Hou S."/>
            <person name="Wollam A."/>
            <person name="Pepin K.H."/>
            <person name="Johnson M."/>
            <person name="Bhonagiri V."/>
            <person name="Nash W.E."/>
            <person name="Warren W."/>
            <person name="Chinwalla A."/>
            <person name="Mardis E.R."/>
            <person name="Wilson R.K."/>
        </authorList>
    </citation>
    <scope>NUCLEOTIDE SEQUENCE [LARGE SCALE GENOMIC DNA]</scope>
    <source>
        <strain evidence="4">ATCC 35185</strain>
        <strain evidence="5">ATCC 35185 / DSM 20758 / VPI D19B-28</strain>
    </source>
</reference>
<dbReference type="InterPro" id="IPR036525">
    <property type="entry name" value="Tubulin/FtsZ_GTPase_sf"/>
</dbReference>
<keyword evidence="2" id="KW-0342">GTP-binding</keyword>
<reference evidence="3 6" key="2">
    <citation type="submission" date="2011-04" db="EMBL/GenBank/DDBJ databases">
        <title>The complete genome of Selenomonas sputigena DSM 20758.</title>
        <authorList>
            <consortium name="US DOE Joint Genome Institute (JGI-PGF)"/>
            <person name="Lucas S."/>
            <person name="Copeland A."/>
            <person name="Lapidus A."/>
            <person name="Bruce D."/>
            <person name="Goodwin L."/>
            <person name="Pitluck S."/>
            <person name="Peters L."/>
            <person name="Kyrpides N."/>
            <person name="Mavromatis K."/>
            <person name="Ivanova N."/>
            <person name="Ovchinnikova G."/>
            <person name="Teshima H."/>
            <person name="Detter J.C."/>
            <person name="Tapia R."/>
            <person name="Han C."/>
            <person name="Land M."/>
            <person name="Hauser L."/>
            <person name="Markowitz V."/>
            <person name="Cheng J.-F."/>
            <person name="Hugenholtz P."/>
            <person name="Woyke T."/>
            <person name="Wu D."/>
            <person name="Gronow S."/>
            <person name="Wellnitz S."/>
            <person name="Schneider S."/>
            <person name="Klenk H.-P."/>
            <person name="Eisen J.A."/>
        </authorList>
    </citation>
    <scope>NUCLEOTIDE SEQUENCE [LARGE SCALE GENOMIC DNA]</scope>
    <source>
        <strain evidence="3">ATCC 35185</strain>
        <strain evidence="6">ATCC 35185 / DSM 20758 / VPI D19B-28</strain>
    </source>
</reference>
<evidence type="ECO:0000313" key="4">
    <source>
        <dbReference type="EMBL" id="EEX76598.1"/>
    </source>
</evidence>
<name>C9LWS2_SELS3</name>
<evidence type="ECO:0000313" key="3">
    <source>
        <dbReference type="EMBL" id="AEC01072.1"/>
    </source>
</evidence>
<dbReference type="AlphaFoldDB" id="C9LWS2"/>
<dbReference type="Proteomes" id="UP000011124">
    <property type="component" value="Chromosome"/>
</dbReference>
<dbReference type="SUPFAM" id="SSF55307">
    <property type="entry name" value="Tubulin C-terminal domain-like"/>
    <property type="match status" value="1"/>
</dbReference>
<gene>
    <name evidence="3" type="ordered locus">Selsp_2125</name>
    <name evidence="4" type="ORF">SELSPUOL_01927</name>
</gene>
<evidence type="ECO:0000313" key="5">
    <source>
        <dbReference type="Proteomes" id="UP000003505"/>
    </source>
</evidence>
<dbReference type="STRING" id="546271.Selsp_2125"/>
<evidence type="ECO:0000256" key="2">
    <source>
        <dbReference type="ARBA" id="ARBA00023134"/>
    </source>
</evidence>
<dbReference type="EMBL" id="ACKP02000046">
    <property type="protein sequence ID" value="EEX76598.1"/>
    <property type="molecule type" value="Genomic_DNA"/>
</dbReference>
<dbReference type="KEGG" id="ssg:Selsp_2125"/>
<protein>
    <recommendedName>
        <fullName evidence="7">Tubulin/FtsZ GTPase domain-containing protein</fullName>
    </recommendedName>
</protein>
<keyword evidence="1" id="KW-0547">Nucleotide-binding</keyword>
<accession>C9LWS2</accession>
<keyword evidence="6" id="KW-1185">Reference proteome</keyword>